<reference evidence="2 3" key="1">
    <citation type="submission" date="2020-04" db="EMBL/GenBank/DDBJ databases">
        <authorList>
            <person name="De Canck E."/>
        </authorList>
    </citation>
    <scope>NUCLEOTIDE SEQUENCE [LARGE SCALE GENOMIC DNA]</scope>
    <source>
        <strain evidence="2 3">LMG 3431</strain>
    </source>
</reference>
<feature type="domain" description="HTH cro/C1-type" evidence="1">
    <location>
        <begin position="167"/>
        <end position="221"/>
    </location>
</feature>
<sequence length="231" mass="25871">MWSRNKLAAPVEGKPQISPLPQQITLMEVVSVVESIIPFSWRLPDVFVRSSDGVLHRVVRHATTTETIAKLENIPSNFHLDCECMLDNGETLSWIGSNRYRQTNGDTIYIAESDITTPRGEFRKSGATKRNVPDAYRTAPHKKLTAASNPLPLAVVNLKTGNNWSLIRAWREHLNISTADMAARLGVDHSIYIELERPRPRPRQVVLDRVSEALGVSPDQLDDSLLGGRFL</sequence>
<dbReference type="EMBL" id="CADIJX010000002">
    <property type="protein sequence ID" value="CAB3636517.1"/>
    <property type="molecule type" value="Genomic_DNA"/>
</dbReference>
<dbReference type="Gene3D" id="1.10.260.40">
    <property type="entry name" value="lambda repressor-like DNA-binding domains"/>
    <property type="match status" value="1"/>
</dbReference>
<dbReference type="Pfam" id="PF01381">
    <property type="entry name" value="HTH_3"/>
    <property type="match status" value="1"/>
</dbReference>
<evidence type="ECO:0000313" key="3">
    <source>
        <dbReference type="Proteomes" id="UP000494108"/>
    </source>
</evidence>
<dbReference type="Proteomes" id="UP000494108">
    <property type="component" value="Unassembled WGS sequence"/>
</dbReference>
<organism evidence="2 3">
    <name type="scientific">Achromobacter pestifer</name>
    <dbReference type="NCBI Taxonomy" id="1353889"/>
    <lineage>
        <taxon>Bacteria</taxon>
        <taxon>Pseudomonadati</taxon>
        <taxon>Pseudomonadota</taxon>
        <taxon>Betaproteobacteria</taxon>
        <taxon>Burkholderiales</taxon>
        <taxon>Alcaligenaceae</taxon>
        <taxon>Achromobacter</taxon>
    </lineage>
</organism>
<protein>
    <recommendedName>
        <fullName evidence="1">HTH cro/C1-type domain-containing protein</fullName>
    </recommendedName>
</protein>
<dbReference type="SUPFAM" id="SSF47413">
    <property type="entry name" value="lambda repressor-like DNA-binding domains"/>
    <property type="match status" value="1"/>
</dbReference>
<dbReference type="SMART" id="SM00530">
    <property type="entry name" value="HTH_XRE"/>
    <property type="match status" value="1"/>
</dbReference>
<dbReference type="InterPro" id="IPR010982">
    <property type="entry name" value="Lambda_DNA-bd_dom_sf"/>
</dbReference>
<evidence type="ECO:0000259" key="1">
    <source>
        <dbReference type="PROSITE" id="PS50943"/>
    </source>
</evidence>
<dbReference type="PROSITE" id="PS50943">
    <property type="entry name" value="HTH_CROC1"/>
    <property type="match status" value="1"/>
</dbReference>
<dbReference type="CDD" id="cd00093">
    <property type="entry name" value="HTH_XRE"/>
    <property type="match status" value="1"/>
</dbReference>
<accession>A0A6S6YQI9</accession>
<name>A0A6S6YQI9_9BURK</name>
<keyword evidence="3" id="KW-1185">Reference proteome</keyword>
<gene>
    <name evidence="2" type="ORF">LMG3431_01650</name>
</gene>
<dbReference type="InterPro" id="IPR001387">
    <property type="entry name" value="Cro/C1-type_HTH"/>
</dbReference>
<dbReference type="GO" id="GO:0003677">
    <property type="term" value="F:DNA binding"/>
    <property type="evidence" value="ECO:0007669"/>
    <property type="project" value="InterPro"/>
</dbReference>
<evidence type="ECO:0000313" key="2">
    <source>
        <dbReference type="EMBL" id="CAB3636517.1"/>
    </source>
</evidence>
<dbReference type="AlphaFoldDB" id="A0A6S6YQI9"/>
<proteinExistence type="predicted"/>